<accession>A0ACC1RRT8</accession>
<gene>
    <name evidence="1" type="ORF">NM208_g12752</name>
</gene>
<protein>
    <submittedName>
        <fullName evidence="1">Uncharacterized protein</fullName>
    </submittedName>
</protein>
<organism evidence="1 2">
    <name type="scientific">Fusarium decemcellulare</name>
    <dbReference type="NCBI Taxonomy" id="57161"/>
    <lineage>
        <taxon>Eukaryota</taxon>
        <taxon>Fungi</taxon>
        <taxon>Dikarya</taxon>
        <taxon>Ascomycota</taxon>
        <taxon>Pezizomycotina</taxon>
        <taxon>Sordariomycetes</taxon>
        <taxon>Hypocreomycetidae</taxon>
        <taxon>Hypocreales</taxon>
        <taxon>Nectriaceae</taxon>
        <taxon>Fusarium</taxon>
        <taxon>Fusarium decemcellulare species complex</taxon>
    </lineage>
</organism>
<evidence type="ECO:0000313" key="2">
    <source>
        <dbReference type="Proteomes" id="UP001148629"/>
    </source>
</evidence>
<proteinExistence type="predicted"/>
<keyword evidence="2" id="KW-1185">Reference proteome</keyword>
<dbReference type="Proteomes" id="UP001148629">
    <property type="component" value="Unassembled WGS sequence"/>
</dbReference>
<name>A0ACC1RRT8_9HYPO</name>
<reference evidence="1" key="1">
    <citation type="submission" date="2022-08" db="EMBL/GenBank/DDBJ databases">
        <title>Genome Sequence of Fusarium decemcellulare.</title>
        <authorList>
            <person name="Buettner E."/>
        </authorList>
    </citation>
    <scope>NUCLEOTIDE SEQUENCE</scope>
    <source>
        <strain evidence="1">Babe19</strain>
    </source>
</reference>
<sequence>MAWDGGNRVRWTSEATGFDFLGADSLVSGLEARGQERLLSSANNGSRIESAGSRGPQAITPPPYHPPSDGGDSSRCGEMGDEADLVIVDLTLRHILEAPTSLFWAWGNILFRVRKYSLESWRPVECTSATCAKKANQLPKTRLRTNEETAQDKGKQKAQGIDQASGFGPLAGDARQPGGRTLKLKPARERHRLSRLVLMLLLQNNLLAVAELLPNARWLITLVDDRGRTSCTSFHGTSKRRQRELSSLVESTRRLVIFHDADQAYRKAKRCHEDMPIHSRSVVVELSGSQTSKVATSQVNKTHLFWVLDRIVEIVKTQLTGLGKNEDKSVSILVMPFYKAQIIEFQRQMRLMIENRQLPKSMLQRVKVKTLDALLPPHSLVRNAEKSKRRIAAKVVLKGKLGRWLCFAPAWFGLRAFDEFLSFVRLAQGDEADVVFVDYVAASHPRFTGEPFRGTVATTRARGLTIILLNRGTFIGWETREETRKRANQLFRIFHWHMSRKLHTRLFCCMNSNTYEHSTDNCHTGPPCMGKHASARLVMTTSLIRLLLSQTAVAPIARKSATVLTSVLMISPVAVVVQKATRFSITLPSLRPSPATSVE</sequence>
<evidence type="ECO:0000313" key="1">
    <source>
        <dbReference type="EMBL" id="KAJ3522690.1"/>
    </source>
</evidence>
<comment type="caution">
    <text evidence="1">The sequence shown here is derived from an EMBL/GenBank/DDBJ whole genome shotgun (WGS) entry which is preliminary data.</text>
</comment>
<dbReference type="EMBL" id="JANRMS010002396">
    <property type="protein sequence ID" value="KAJ3522690.1"/>
    <property type="molecule type" value="Genomic_DNA"/>
</dbReference>